<keyword evidence="3" id="KW-1185">Reference proteome</keyword>
<organism evidence="2 3">
    <name type="scientific">Goodea atripinnis</name>
    <dbReference type="NCBI Taxonomy" id="208336"/>
    <lineage>
        <taxon>Eukaryota</taxon>
        <taxon>Metazoa</taxon>
        <taxon>Chordata</taxon>
        <taxon>Craniata</taxon>
        <taxon>Vertebrata</taxon>
        <taxon>Euteleostomi</taxon>
        <taxon>Actinopterygii</taxon>
        <taxon>Neopterygii</taxon>
        <taxon>Teleostei</taxon>
        <taxon>Neoteleostei</taxon>
        <taxon>Acanthomorphata</taxon>
        <taxon>Ovalentaria</taxon>
        <taxon>Atherinomorphae</taxon>
        <taxon>Cyprinodontiformes</taxon>
        <taxon>Goodeidae</taxon>
        <taxon>Goodea</taxon>
    </lineage>
</organism>
<dbReference type="Proteomes" id="UP001476798">
    <property type="component" value="Unassembled WGS sequence"/>
</dbReference>
<dbReference type="EMBL" id="JAHRIO010040936">
    <property type="protein sequence ID" value="MEQ2171743.1"/>
    <property type="molecule type" value="Genomic_DNA"/>
</dbReference>
<evidence type="ECO:0000256" key="1">
    <source>
        <dbReference type="SAM" id="MobiDB-lite"/>
    </source>
</evidence>
<evidence type="ECO:0000313" key="3">
    <source>
        <dbReference type="Proteomes" id="UP001476798"/>
    </source>
</evidence>
<protein>
    <submittedName>
        <fullName evidence="2">Protein unc-80</fullName>
    </submittedName>
</protein>
<feature type="region of interest" description="Disordered" evidence="1">
    <location>
        <begin position="87"/>
        <end position="110"/>
    </location>
</feature>
<gene>
    <name evidence="2" type="primary">UNC80_1</name>
    <name evidence="2" type="ORF">GOODEAATRI_013912</name>
</gene>
<accession>A0ABV0NK14</accession>
<sequence>MGVPFLLHDDHLDVSPTRSTFSFGSFPGLGDERRALDRGGWQATIMGFSSKTVCLVSRAHHFPGKFTRRGSTDTAADADSLSAKHSHSHHSLLRDMPDHSNSHSDNTVKEVRSQISTITMAAFNTTVASFNVGYADFFTEHMKKLCNPVAVPEIPVEPLACANLPRSLTDSCINYSCLEEGENIEGTNNFVLKNGMLDLTVGELSRPTTV</sequence>
<feature type="compositionally biased region" description="Basic and acidic residues" evidence="1">
    <location>
        <begin position="92"/>
        <end position="110"/>
    </location>
</feature>
<name>A0ABV0NK14_9TELE</name>
<evidence type="ECO:0000313" key="2">
    <source>
        <dbReference type="EMBL" id="MEQ2171743.1"/>
    </source>
</evidence>
<comment type="caution">
    <text evidence="2">The sequence shown here is derived from an EMBL/GenBank/DDBJ whole genome shotgun (WGS) entry which is preliminary data.</text>
</comment>
<reference evidence="2 3" key="1">
    <citation type="submission" date="2021-06" db="EMBL/GenBank/DDBJ databases">
        <authorList>
            <person name="Palmer J.M."/>
        </authorList>
    </citation>
    <scope>NUCLEOTIDE SEQUENCE [LARGE SCALE GENOMIC DNA]</scope>
    <source>
        <strain evidence="2 3">GA_2019</strain>
        <tissue evidence="2">Muscle</tissue>
    </source>
</reference>
<proteinExistence type="predicted"/>